<keyword evidence="2" id="KW-1185">Reference proteome</keyword>
<proteinExistence type="predicted"/>
<accession>A0AAU9PAS4</accession>
<gene>
    <name evidence="1" type="ORF">LVIROSA_LOCUS32966</name>
</gene>
<protein>
    <recommendedName>
        <fullName evidence="3">Secreted protein</fullName>
    </recommendedName>
</protein>
<dbReference type="EMBL" id="CAKMRJ010005523">
    <property type="protein sequence ID" value="CAH1447352.1"/>
    <property type="molecule type" value="Genomic_DNA"/>
</dbReference>
<reference evidence="1 2" key="1">
    <citation type="submission" date="2022-01" db="EMBL/GenBank/DDBJ databases">
        <authorList>
            <person name="Xiong W."/>
            <person name="Schranz E."/>
        </authorList>
    </citation>
    <scope>NUCLEOTIDE SEQUENCE [LARGE SCALE GENOMIC DNA]</scope>
</reference>
<evidence type="ECO:0000313" key="2">
    <source>
        <dbReference type="Proteomes" id="UP001157418"/>
    </source>
</evidence>
<organism evidence="1 2">
    <name type="scientific">Lactuca virosa</name>
    <dbReference type="NCBI Taxonomy" id="75947"/>
    <lineage>
        <taxon>Eukaryota</taxon>
        <taxon>Viridiplantae</taxon>
        <taxon>Streptophyta</taxon>
        <taxon>Embryophyta</taxon>
        <taxon>Tracheophyta</taxon>
        <taxon>Spermatophyta</taxon>
        <taxon>Magnoliopsida</taxon>
        <taxon>eudicotyledons</taxon>
        <taxon>Gunneridae</taxon>
        <taxon>Pentapetalae</taxon>
        <taxon>asterids</taxon>
        <taxon>campanulids</taxon>
        <taxon>Asterales</taxon>
        <taxon>Asteraceae</taxon>
        <taxon>Cichorioideae</taxon>
        <taxon>Cichorieae</taxon>
        <taxon>Lactucinae</taxon>
        <taxon>Lactuca</taxon>
    </lineage>
</organism>
<name>A0AAU9PAS4_9ASTR</name>
<sequence>MSEVLMIFWAGLSGGLLHELHSSFLSESKGKPLGFETINTFNITPYLHFTFFSSSYHLFSRLAISSAFV</sequence>
<dbReference type="Proteomes" id="UP001157418">
    <property type="component" value="Unassembled WGS sequence"/>
</dbReference>
<evidence type="ECO:0008006" key="3">
    <source>
        <dbReference type="Google" id="ProtNLM"/>
    </source>
</evidence>
<dbReference type="AlphaFoldDB" id="A0AAU9PAS4"/>
<comment type="caution">
    <text evidence="1">The sequence shown here is derived from an EMBL/GenBank/DDBJ whole genome shotgun (WGS) entry which is preliminary data.</text>
</comment>
<evidence type="ECO:0000313" key="1">
    <source>
        <dbReference type="EMBL" id="CAH1447352.1"/>
    </source>
</evidence>